<dbReference type="Pfam" id="PF09167">
    <property type="entry name" value="DUF1942"/>
    <property type="match status" value="1"/>
</dbReference>
<name>A0A132PUU8_9MYCO</name>
<comment type="caution">
    <text evidence="4">The sequence shown here is derived from an EMBL/GenBank/DDBJ whole genome shotgun (WGS) entry which is preliminary data.</text>
</comment>
<reference evidence="5 7" key="2">
    <citation type="submission" date="2016-01" db="EMBL/GenBank/DDBJ databases">
        <title>The new phylogeny of the genus Mycobacterium.</title>
        <authorList>
            <person name="Tarcisio F."/>
            <person name="Conor M."/>
            <person name="Antonella G."/>
            <person name="Elisabetta G."/>
            <person name="Giulia F.S."/>
            <person name="Sara T."/>
            <person name="Anna F."/>
            <person name="Clotilde B."/>
            <person name="Roberto B."/>
            <person name="Veronica D.S."/>
            <person name="Fabio R."/>
            <person name="Monica P."/>
            <person name="Olivier J."/>
            <person name="Enrico T."/>
            <person name="Nicola S."/>
        </authorList>
    </citation>
    <scope>NUCLEOTIDE SEQUENCE [LARGE SCALE GENOMIC DNA]</scope>
    <source>
        <strain evidence="5 7">ATCC 700010</strain>
    </source>
</reference>
<feature type="chain" id="PRO_5007453605" description="MPT63-like domain-containing protein" evidence="2">
    <location>
        <begin position="30"/>
        <end position="156"/>
    </location>
</feature>
<keyword evidence="6" id="KW-1185">Reference proteome</keyword>
<keyword evidence="1 2" id="KW-0732">Signal</keyword>
<gene>
    <name evidence="4" type="ORF">AFM11_02370</name>
    <name evidence="5" type="ORF">AWC31_35150</name>
</gene>
<dbReference type="Gene3D" id="2.60.40.1240">
    <property type="match status" value="1"/>
</dbReference>
<sequence length="156" mass="16149">MKFSKTAAMTSAVLATTAAAVFSASPASAYTTVRSFGMQQNLPDVTGATVTGWTVSDLRPSDDQIPHPVSGQLWEATATATAVQGTATPVVSDFNARAANGQNYRAIFTAPTANGVNPTPLPQGNATTGEVYFDVVGPAPDTVVFNNGAQDLLIWK</sequence>
<reference evidence="4 6" key="1">
    <citation type="submission" date="2015-07" db="EMBL/GenBank/DDBJ databases">
        <title>A draft genome sequence of Mycobacterium wolinskyi.</title>
        <authorList>
            <person name="de Man T.J."/>
            <person name="Perry K.A."/>
            <person name="Coulliette A.D."/>
            <person name="Jensen B."/>
            <person name="Toney N.C."/>
            <person name="Limbago B.M."/>
            <person name="Noble-Wang J."/>
        </authorList>
    </citation>
    <scope>NUCLEOTIDE SEQUENCE [LARGE SCALE GENOMIC DNA]</scope>
    <source>
        <strain evidence="4 6">CDC_01</strain>
    </source>
</reference>
<dbReference type="RefSeq" id="WP_067843232.1">
    <property type="nucleotide sequence ID" value="NZ_JACKUA010000032.1"/>
</dbReference>
<evidence type="ECO:0000313" key="4">
    <source>
        <dbReference type="EMBL" id="KWX26106.1"/>
    </source>
</evidence>
<proteinExistence type="predicted"/>
<evidence type="ECO:0000313" key="5">
    <source>
        <dbReference type="EMBL" id="ORX11882.1"/>
    </source>
</evidence>
<organism evidence="4 6">
    <name type="scientific">Mycolicibacterium wolinskyi</name>
    <dbReference type="NCBI Taxonomy" id="59750"/>
    <lineage>
        <taxon>Bacteria</taxon>
        <taxon>Bacillati</taxon>
        <taxon>Actinomycetota</taxon>
        <taxon>Actinomycetes</taxon>
        <taxon>Mycobacteriales</taxon>
        <taxon>Mycobacteriaceae</taxon>
        <taxon>Mycolicibacterium</taxon>
    </lineage>
</organism>
<dbReference type="EMBL" id="LQQA01000030">
    <property type="protein sequence ID" value="ORX11882.1"/>
    <property type="molecule type" value="Genomic_DNA"/>
</dbReference>
<dbReference type="OrthoDB" id="4762478at2"/>
<evidence type="ECO:0000256" key="2">
    <source>
        <dbReference type="SAM" id="SignalP"/>
    </source>
</evidence>
<dbReference type="PATRIC" id="fig|59750.3.peg.486"/>
<feature type="domain" description="MPT63-like" evidence="3">
    <location>
        <begin position="32"/>
        <end position="155"/>
    </location>
</feature>
<dbReference type="AlphaFoldDB" id="A0A132PUU8"/>
<dbReference type="GO" id="GO:0005615">
    <property type="term" value="C:extracellular space"/>
    <property type="evidence" value="ECO:0007669"/>
    <property type="project" value="InterPro"/>
</dbReference>
<protein>
    <recommendedName>
        <fullName evidence="3">MPT63-like domain-containing protein</fullName>
    </recommendedName>
</protein>
<evidence type="ECO:0000313" key="7">
    <source>
        <dbReference type="Proteomes" id="UP000193964"/>
    </source>
</evidence>
<dbReference type="Proteomes" id="UP000193964">
    <property type="component" value="Unassembled WGS sequence"/>
</dbReference>
<evidence type="ECO:0000313" key="6">
    <source>
        <dbReference type="Proteomes" id="UP000070612"/>
    </source>
</evidence>
<evidence type="ECO:0000256" key="1">
    <source>
        <dbReference type="ARBA" id="ARBA00022729"/>
    </source>
</evidence>
<feature type="signal peptide" evidence="2">
    <location>
        <begin position="1"/>
        <end position="29"/>
    </location>
</feature>
<dbReference type="InterPro" id="IPR015250">
    <property type="entry name" value="MPT63-like"/>
</dbReference>
<dbReference type="Proteomes" id="UP000070612">
    <property type="component" value="Unassembled WGS sequence"/>
</dbReference>
<dbReference type="InterPro" id="IPR029050">
    <property type="entry name" value="Immunoprotect_excell_Ig-like"/>
</dbReference>
<dbReference type="SUPFAM" id="SSF81982">
    <property type="entry name" value="Antigen MPT63/MPB63 (immunoprotective extracellular protein)"/>
    <property type="match status" value="1"/>
</dbReference>
<accession>A0A132PUU8</accession>
<evidence type="ECO:0000259" key="3">
    <source>
        <dbReference type="Pfam" id="PF09167"/>
    </source>
</evidence>
<dbReference type="EMBL" id="LGTW01000001">
    <property type="protein sequence ID" value="KWX26106.1"/>
    <property type="molecule type" value="Genomic_DNA"/>
</dbReference>